<dbReference type="Pfam" id="PF13692">
    <property type="entry name" value="Glyco_trans_1_4"/>
    <property type="match status" value="1"/>
</dbReference>
<dbReference type="PANTHER" id="PTHR12526">
    <property type="entry name" value="GLYCOSYLTRANSFERASE"/>
    <property type="match status" value="1"/>
</dbReference>
<dbReference type="InterPro" id="IPR001173">
    <property type="entry name" value="Glyco_trans_2-like"/>
</dbReference>
<dbReference type="OrthoDB" id="3171021at2"/>
<comment type="caution">
    <text evidence="2">The sequence shown here is derived from an EMBL/GenBank/DDBJ whole genome shotgun (WGS) entry which is preliminary data.</text>
</comment>
<reference evidence="2 3" key="1">
    <citation type="submission" date="2019-09" db="EMBL/GenBank/DDBJ databases">
        <title>Phylogeny of genus Pseudoclavibacter and closely related genus.</title>
        <authorList>
            <person name="Li Y."/>
        </authorList>
    </citation>
    <scope>NUCLEOTIDE SEQUENCE [LARGE SCALE GENOMIC DNA]</scope>
    <source>
        <strain evidence="2 3">JCM 16921</strain>
    </source>
</reference>
<dbReference type="Proteomes" id="UP000481339">
    <property type="component" value="Unassembled WGS sequence"/>
</dbReference>
<evidence type="ECO:0000259" key="1">
    <source>
        <dbReference type="Pfam" id="PF00535"/>
    </source>
</evidence>
<dbReference type="CDD" id="cd03801">
    <property type="entry name" value="GT4_PimA-like"/>
    <property type="match status" value="1"/>
</dbReference>
<protein>
    <submittedName>
        <fullName evidence="2">Glycosyltransferase</fullName>
    </submittedName>
</protein>
<sequence>MTGCNSITVTTPREYHDIMSKPQDLAVIITVHAEGRLMTPTFRALARALATASADGVHAEVVIVEDCADQATEETVSALLERGVLHKADRVRVLPVRHGDLGLARNAGIAATDAAFIGVLDADNLPSRNWLTSAWQLLRSRHGPAIIHPETIITFDGRRECWPLMASGSEDFHPGALNWVNPWDAFCLASREVFERFPYPECRPQQGFGPEDWAWNCTTVAADVPHLVAEGTTLFYWARGGSLASAHGDSLLPRNALMTSTDVATSEIERLDALLAPADPAQNVPLTPARQALQRARERSRLVDLSWRSARYLARPVRDRLRRRGTSQPAGPDPLPDAVAAVPRDQWAEAHELQPLVPYPSMENLRSYHVWGTDWDAFMLPDRRAYWRAIATLPQRIDLLYIVPWIGTGGADRLAVHYITAARRLRPDASIAVITTEPTPSTRLDALPDDVVVHELGRDLLLPQFATKVIGMLLAQLRPGTLHVINSTVGYDAVDRFGRQIAAHTRIFLSTYVIDRLANGATWSFLYNRSRDFYTHVTRVLTDNLSFVHRMVEETGAPRDAFNVHHQAVAGAPHQPLPDRFDASRPLRMLWCGRLDHQKRLDRLAALLETLRARSLPVTLDVYGEPVIGDADDLEQTCARLTRLGAVLHPAYRGDLRAVSPDRFDLLLMTSDWEGVPNTMLEGMANGLVIVATAVGGVIEVLDESTGYPVPIVQVENVVNERATVDALAEALAQVIADPADARRRIRTAAEFVADQFSPQAFEAALKELPGYLPAHLPAHIEADEHPLTFFTDRATRALLRSGRPITLLYTGSNGHSNFGDILQNKNVLGYWDSRDDAQPVLLLPAFSGRAGRAARLRAWYTPNIVFFAERSAAPAALRALADDSTVQLDESDLARADTPLLHVVGGGYLNRMWGDSHLSIIEEASRAWRTTRVVMSGLQIDRHGAAGLRRLIDDGLPATMIGFRDRASLDVAREHGLGSLARYTFDDLTEMLQDWSGARVPRALPAAHGVRYAVHMNSSGYAGGPAALSRWGDVLDHIAAQQPDEVILLHAYEDARVEVQDTLDTAAALGERFPFITFRVISIAKAALRSTPGDGLPEELTALRGLTAGFSASYHTALMLTFLGVPAYLVNASDYFAQKAKLFQLPSIDEFLNRPETALPDLTAEIDARTTWIEDLSGLRLDR</sequence>
<dbReference type="AlphaFoldDB" id="A0A7C8BPC8"/>
<evidence type="ECO:0000313" key="3">
    <source>
        <dbReference type="Proteomes" id="UP000481339"/>
    </source>
</evidence>
<organism evidence="2 3">
    <name type="scientific">Pseudoclavibacter caeni</name>
    <dbReference type="NCBI Taxonomy" id="908846"/>
    <lineage>
        <taxon>Bacteria</taxon>
        <taxon>Bacillati</taxon>
        <taxon>Actinomycetota</taxon>
        <taxon>Actinomycetes</taxon>
        <taxon>Micrococcales</taxon>
        <taxon>Microbacteriaceae</taxon>
        <taxon>Pseudoclavibacter</taxon>
    </lineage>
</organism>
<gene>
    <name evidence="2" type="ORF">F8O02_01580</name>
</gene>
<accession>A0A7C8BPC8</accession>
<dbReference type="SUPFAM" id="SSF53756">
    <property type="entry name" value="UDP-Glycosyltransferase/glycogen phosphorylase"/>
    <property type="match status" value="1"/>
</dbReference>
<dbReference type="CDD" id="cd00761">
    <property type="entry name" value="Glyco_tranf_GTA_type"/>
    <property type="match status" value="1"/>
</dbReference>
<dbReference type="Gene3D" id="3.40.50.2000">
    <property type="entry name" value="Glycogen Phosphorylase B"/>
    <property type="match status" value="1"/>
</dbReference>
<keyword evidence="3" id="KW-1185">Reference proteome</keyword>
<proteinExistence type="predicted"/>
<feature type="domain" description="Glycosyltransferase 2-like" evidence="1">
    <location>
        <begin position="27"/>
        <end position="195"/>
    </location>
</feature>
<name>A0A7C8BPC8_9MICO</name>
<dbReference type="Gene3D" id="3.90.550.10">
    <property type="entry name" value="Spore Coat Polysaccharide Biosynthesis Protein SpsA, Chain A"/>
    <property type="match status" value="1"/>
</dbReference>
<dbReference type="GO" id="GO:0016740">
    <property type="term" value="F:transferase activity"/>
    <property type="evidence" value="ECO:0007669"/>
    <property type="project" value="UniProtKB-KW"/>
</dbReference>
<keyword evidence="2" id="KW-0808">Transferase</keyword>
<dbReference type="SUPFAM" id="SSF53448">
    <property type="entry name" value="Nucleotide-diphospho-sugar transferases"/>
    <property type="match status" value="1"/>
</dbReference>
<dbReference type="InterPro" id="IPR029044">
    <property type="entry name" value="Nucleotide-diphossugar_trans"/>
</dbReference>
<evidence type="ECO:0000313" key="2">
    <source>
        <dbReference type="EMBL" id="KAB1633643.1"/>
    </source>
</evidence>
<dbReference type="EMBL" id="WBKA01000001">
    <property type="protein sequence ID" value="KAB1633643.1"/>
    <property type="molecule type" value="Genomic_DNA"/>
</dbReference>
<dbReference type="Pfam" id="PF00535">
    <property type="entry name" value="Glycos_transf_2"/>
    <property type="match status" value="1"/>
</dbReference>